<dbReference type="NCBIfam" id="TIGR02450">
    <property type="entry name" value="TIGR02450 family Trp-rich protein"/>
    <property type="match status" value="1"/>
</dbReference>
<dbReference type="EMBL" id="LT965928">
    <property type="protein sequence ID" value="SOU40342.1"/>
    <property type="molecule type" value="Genomic_DNA"/>
</dbReference>
<name>A0A2K4X7N4_PSEVC</name>
<evidence type="ECO:0000313" key="1">
    <source>
        <dbReference type="EMBL" id="MBE0382557.1"/>
    </source>
</evidence>
<evidence type="ECO:0000313" key="3">
    <source>
        <dbReference type="Proteomes" id="UP000238288"/>
    </source>
</evidence>
<accession>A0A2K4X7N4</accession>
<gene>
    <name evidence="2" type="ORF">PCAR9_A20780</name>
    <name evidence="1" type="ORF">PCARR_a0899</name>
</gene>
<organism evidence="2 3">
    <name type="scientific">Pseudoalteromonas carrageenovora IAM 12662</name>
    <dbReference type="NCBI Taxonomy" id="1314868"/>
    <lineage>
        <taxon>Bacteria</taxon>
        <taxon>Pseudomonadati</taxon>
        <taxon>Pseudomonadota</taxon>
        <taxon>Gammaproteobacteria</taxon>
        <taxon>Alteromonadales</taxon>
        <taxon>Pseudoalteromonadaceae</taxon>
        <taxon>Pseudoalteromonas</taxon>
    </lineage>
</organism>
<reference evidence="1 4" key="1">
    <citation type="submission" date="2015-06" db="EMBL/GenBank/DDBJ databases">
        <title>Genome sequence of Pseudoalteromonas carrageenovora.</title>
        <authorList>
            <person name="Xie B.-B."/>
            <person name="Rong J.-C."/>
            <person name="Qin Q.-L."/>
            <person name="Zhang Y.-Z."/>
        </authorList>
    </citation>
    <scope>NUCLEOTIDE SEQUENCE [LARGE SCALE GENOMIC DNA]</scope>
    <source>
        <strain evidence="1 4">IAM 12662</strain>
    </source>
</reference>
<dbReference type="Pfam" id="PF09493">
    <property type="entry name" value="DUF2389"/>
    <property type="match status" value="1"/>
</dbReference>
<protein>
    <recommendedName>
        <fullName evidence="5">TIGR02450 family Trp-rich protein</fullName>
    </recommendedName>
</protein>
<evidence type="ECO:0000313" key="4">
    <source>
        <dbReference type="Proteomes" id="UP000615003"/>
    </source>
</evidence>
<evidence type="ECO:0000313" key="2">
    <source>
        <dbReference type="EMBL" id="SOU40342.1"/>
    </source>
</evidence>
<sequence length="72" mass="8514">MMNKLNPKKLLNSKWTATLAINKEKHFIIVEVEYDEDANVIACVTESVFSKNQYPISWRDLKDPQKWCQGWK</sequence>
<dbReference type="Proteomes" id="UP000238288">
    <property type="component" value="Chromosome PCAR9a"/>
</dbReference>
<dbReference type="Proteomes" id="UP000615003">
    <property type="component" value="Unassembled WGS sequence"/>
</dbReference>
<keyword evidence="4" id="KW-1185">Reference proteome</keyword>
<dbReference type="AlphaFoldDB" id="A0A2K4X7N4"/>
<proteinExistence type="predicted"/>
<evidence type="ECO:0008006" key="5">
    <source>
        <dbReference type="Google" id="ProtNLM"/>
    </source>
</evidence>
<reference evidence="2 3" key="2">
    <citation type="submission" date="2017-11" db="EMBL/GenBank/DDBJ databases">
        <authorList>
            <person name="Han C.G."/>
        </authorList>
    </citation>
    <scope>NUCLEOTIDE SEQUENCE [LARGE SCALE GENOMIC DNA]</scope>
    <source>
        <strain evidence="3">ATCC 43555</strain>
        <strain evidence="2">ATCC43555</strain>
    </source>
</reference>
<dbReference type="InterPro" id="IPR012663">
    <property type="entry name" value="CHP02450_Tryp"/>
</dbReference>
<dbReference type="EMBL" id="AQGW01000018">
    <property type="protein sequence ID" value="MBE0382557.1"/>
    <property type="molecule type" value="Genomic_DNA"/>
</dbReference>